<reference evidence="5 6" key="1">
    <citation type="submission" date="2024-11" db="EMBL/GenBank/DDBJ databases">
        <title>Chromosome-level genome assembly of Eucalyptus globulus Labill. provides insights into its genome evolution.</title>
        <authorList>
            <person name="Li X."/>
        </authorList>
    </citation>
    <scope>NUCLEOTIDE SEQUENCE [LARGE SCALE GENOMIC DNA]</scope>
    <source>
        <strain evidence="5">CL2024</strain>
        <tissue evidence="5">Fresh tender leaves</tissue>
    </source>
</reference>
<evidence type="ECO:0000256" key="3">
    <source>
        <dbReference type="SAM" id="SignalP"/>
    </source>
</evidence>
<accession>A0ABD3IKF6</accession>
<dbReference type="PROSITE" id="PS51485">
    <property type="entry name" value="PHYTOCYANIN"/>
    <property type="match status" value="1"/>
</dbReference>
<dbReference type="PANTHER" id="PTHR33021:SF522">
    <property type="entry name" value="PHYTOCYANIN DOMAIN-CONTAINING PROTEIN"/>
    <property type="match status" value="1"/>
</dbReference>
<proteinExistence type="predicted"/>
<dbReference type="Pfam" id="PF02298">
    <property type="entry name" value="Cu_bind_like"/>
    <property type="match status" value="1"/>
</dbReference>
<dbReference type="InterPro" id="IPR003245">
    <property type="entry name" value="Phytocyanin_dom"/>
</dbReference>
<dbReference type="FunFam" id="2.60.40.420:FF:000034">
    <property type="entry name" value="Cupredoxin superfamily protein"/>
    <property type="match status" value="1"/>
</dbReference>
<keyword evidence="3" id="KW-0732">Signal</keyword>
<dbReference type="SUPFAM" id="SSF49503">
    <property type="entry name" value="Cupredoxins"/>
    <property type="match status" value="1"/>
</dbReference>
<evidence type="ECO:0000259" key="4">
    <source>
        <dbReference type="PROSITE" id="PS51485"/>
    </source>
</evidence>
<evidence type="ECO:0000256" key="2">
    <source>
        <dbReference type="ARBA" id="ARBA00023180"/>
    </source>
</evidence>
<organism evidence="5 6">
    <name type="scientific">Eucalyptus globulus</name>
    <name type="common">Tasmanian blue gum</name>
    <dbReference type="NCBI Taxonomy" id="34317"/>
    <lineage>
        <taxon>Eukaryota</taxon>
        <taxon>Viridiplantae</taxon>
        <taxon>Streptophyta</taxon>
        <taxon>Embryophyta</taxon>
        <taxon>Tracheophyta</taxon>
        <taxon>Spermatophyta</taxon>
        <taxon>Magnoliopsida</taxon>
        <taxon>eudicotyledons</taxon>
        <taxon>Gunneridae</taxon>
        <taxon>Pentapetalae</taxon>
        <taxon>rosids</taxon>
        <taxon>malvids</taxon>
        <taxon>Myrtales</taxon>
        <taxon>Myrtaceae</taxon>
        <taxon>Myrtoideae</taxon>
        <taxon>Eucalypteae</taxon>
        <taxon>Eucalyptus</taxon>
    </lineage>
</organism>
<dbReference type="InterPro" id="IPR039391">
    <property type="entry name" value="Phytocyanin-like"/>
</dbReference>
<feature type="signal peptide" evidence="3">
    <location>
        <begin position="1"/>
        <end position="22"/>
    </location>
</feature>
<keyword evidence="1" id="KW-1015">Disulfide bond</keyword>
<feature type="domain" description="Phytocyanin" evidence="4">
    <location>
        <begin position="23"/>
        <end position="126"/>
    </location>
</feature>
<dbReference type="PANTHER" id="PTHR33021">
    <property type="entry name" value="BLUE COPPER PROTEIN"/>
    <property type="match status" value="1"/>
</dbReference>
<protein>
    <recommendedName>
        <fullName evidence="4">Phytocyanin domain-containing protein</fullName>
    </recommendedName>
</protein>
<name>A0ABD3IKF6_EUCGL</name>
<gene>
    <name evidence="5" type="ORF">ACJRO7_007208</name>
</gene>
<keyword evidence="6" id="KW-1185">Reference proteome</keyword>
<feature type="chain" id="PRO_5044895131" description="Phytocyanin domain-containing protein" evidence="3">
    <location>
        <begin position="23"/>
        <end position="151"/>
    </location>
</feature>
<sequence>MASRVVGLLGFVMIVAAVGANAATYNVLDQLGWSIPPLGNIAYRTWAAGKSFDVNDTVVFNWTGTHDVAEVSKTDYDSCTSTNTIGNITTVSPYSVLLSGNDSRYFICTVSNHCGLGQKVTLSIGSASSLAARVLSSFALSALAFAFLNHS</sequence>
<keyword evidence="2" id="KW-0325">Glycoprotein</keyword>
<dbReference type="AlphaFoldDB" id="A0ABD3IKF6"/>
<comment type="caution">
    <text evidence="5">The sequence shown here is derived from an EMBL/GenBank/DDBJ whole genome shotgun (WGS) entry which is preliminary data.</text>
</comment>
<evidence type="ECO:0000256" key="1">
    <source>
        <dbReference type="ARBA" id="ARBA00023157"/>
    </source>
</evidence>
<dbReference type="InterPro" id="IPR008972">
    <property type="entry name" value="Cupredoxin"/>
</dbReference>
<evidence type="ECO:0000313" key="5">
    <source>
        <dbReference type="EMBL" id="KAL3715434.1"/>
    </source>
</evidence>
<dbReference type="EMBL" id="JBJKBG010000011">
    <property type="protein sequence ID" value="KAL3715434.1"/>
    <property type="molecule type" value="Genomic_DNA"/>
</dbReference>
<evidence type="ECO:0000313" key="6">
    <source>
        <dbReference type="Proteomes" id="UP001634007"/>
    </source>
</evidence>
<dbReference type="Gene3D" id="2.60.40.420">
    <property type="entry name" value="Cupredoxins - blue copper proteins"/>
    <property type="match status" value="1"/>
</dbReference>
<dbReference type="Proteomes" id="UP001634007">
    <property type="component" value="Unassembled WGS sequence"/>
</dbReference>